<feature type="chain" id="PRO_5011491230" description="Cellulase (Glycosyl hydrolase family 5)" evidence="1">
    <location>
        <begin position="22"/>
        <end position="367"/>
    </location>
</feature>
<gene>
    <name evidence="2" type="ORF">SAMN05192553_10647</name>
</gene>
<dbReference type="PROSITE" id="PS51257">
    <property type="entry name" value="PROKAR_LIPOPROTEIN"/>
    <property type="match status" value="1"/>
</dbReference>
<feature type="signal peptide" evidence="1">
    <location>
        <begin position="1"/>
        <end position="21"/>
    </location>
</feature>
<dbReference type="Gene3D" id="3.20.20.80">
    <property type="entry name" value="Glycosidases"/>
    <property type="match status" value="1"/>
</dbReference>
<evidence type="ECO:0000313" key="3">
    <source>
        <dbReference type="Proteomes" id="UP000199403"/>
    </source>
</evidence>
<evidence type="ECO:0000313" key="2">
    <source>
        <dbReference type="EMBL" id="SEJ60942.1"/>
    </source>
</evidence>
<dbReference type="SUPFAM" id="SSF51445">
    <property type="entry name" value="(Trans)glycosidases"/>
    <property type="match status" value="1"/>
</dbReference>
<reference evidence="3" key="1">
    <citation type="submission" date="2016-10" db="EMBL/GenBank/DDBJ databases">
        <authorList>
            <person name="Varghese N."/>
            <person name="Submissions S."/>
        </authorList>
    </citation>
    <scope>NUCLEOTIDE SEQUENCE [LARGE SCALE GENOMIC DNA]</scope>
    <source>
        <strain evidence="3">IBRC-M 10761</strain>
    </source>
</reference>
<keyword evidence="3" id="KW-1185">Reference proteome</keyword>
<organism evidence="2 3">
    <name type="scientific">Cyclobacterium xiamenense</name>
    <dbReference type="NCBI Taxonomy" id="1297121"/>
    <lineage>
        <taxon>Bacteria</taxon>
        <taxon>Pseudomonadati</taxon>
        <taxon>Bacteroidota</taxon>
        <taxon>Cytophagia</taxon>
        <taxon>Cytophagales</taxon>
        <taxon>Cyclobacteriaceae</taxon>
        <taxon>Cyclobacterium</taxon>
    </lineage>
</organism>
<dbReference type="AlphaFoldDB" id="A0A1H7AFU6"/>
<keyword evidence="1" id="KW-0732">Signal</keyword>
<proteinExistence type="predicted"/>
<dbReference type="RefSeq" id="WP_244891211.1">
    <property type="nucleotide sequence ID" value="NZ_FNZH01000006.1"/>
</dbReference>
<dbReference type="STRING" id="1416801.SAMN05192553_10647"/>
<protein>
    <recommendedName>
        <fullName evidence="4">Cellulase (Glycosyl hydrolase family 5)</fullName>
    </recommendedName>
</protein>
<sequence>MKKRTYFMFYACSLLWLGLVACETAEQRTVVTIEGEAFYVNGKPTYEGRTWKGTTIEGLLMNSRMVQGIFDDLNPETRPLFGYPDTGEWDPDRNTAEFVAAMEEWNAYGLNAFTINLQGGSPIGYGNKDWYNSAFFSDGRLRPEYMDRLKLVLDKADELEMVVMLGIFYFGQDQNLDDEAAVIEAVRNSVNWVLQEGYRNVLIEVNNECDVNAYDHEILKPARVHELIDLVKSMEYEGNRLLVSTSYKGNTPPKPNVVKSSDYILIHGNGVNTLEKMEKLIADTRQVEGYRPMPVVINEDDHYDFDQERNNFTVAVENYVSWGFFDYRRDGEPYEEGFQSVPVDWGIHSERKQGFFNLVREITGATQ</sequence>
<name>A0A1H7AFU6_9BACT</name>
<dbReference type="InterPro" id="IPR017853">
    <property type="entry name" value="GH"/>
</dbReference>
<accession>A0A1H7AFU6</accession>
<dbReference type="Proteomes" id="UP000199403">
    <property type="component" value="Unassembled WGS sequence"/>
</dbReference>
<dbReference type="EMBL" id="FNZH01000006">
    <property type="protein sequence ID" value="SEJ60942.1"/>
    <property type="molecule type" value="Genomic_DNA"/>
</dbReference>
<evidence type="ECO:0000256" key="1">
    <source>
        <dbReference type="SAM" id="SignalP"/>
    </source>
</evidence>
<evidence type="ECO:0008006" key="4">
    <source>
        <dbReference type="Google" id="ProtNLM"/>
    </source>
</evidence>